<name>A0AAE4Z9J3_9BACT</name>
<organism evidence="3 4">
    <name type="scientific">Candidatus Kutchimonas denitrificans</name>
    <dbReference type="NCBI Taxonomy" id="3056748"/>
    <lineage>
        <taxon>Bacteria</taxon>
        <taxon>Pseudomonadati</taxon>
        <taxon>Gemmatimonadota</taxon>
        <taxon>Gemmatimonadia</taxon>
        <taxon>Candidatus Palauibacterales</taxon>
        <taxon>Candidatus Palauibacteraceae</taxon>
        <taxon>Candidatus Kutchimonas</taxon>
    </lineage>
</organism>
<dbReference type="GO" id="GO:0017001">
    <property type="term" value="P:antibiotic catabolic process"/>
    <property type="evidence" value="ECO:0007669"/>
    <property type="project" value="UniProtKB-ARBA"/>
</dbReference>
<dbReference type="PANTHER" id="PTHR42951">
    <property type="entry name" value="METALLO-BETA-LACTAMASE DOMAIN-CONTAINING"/>
    <property type="match status" value="1"/>
</dbReference>
<accession>A0AAE4Z9J3</accession>
<evidence type="ECO:0000313" key="3">
    <source>
        <dbReference type="EMBL" id="NIR76148.1"/>
    </source>
</evidence>
<protein>
    <submittedName>
        <fullName evidence="3">MBL fold metallo-hydrolase</fullName>
    </submittedName>
</protein>
<comment type="caution">
    <text evidence="3">The sequence shown here is derived from an EMBL/GenBank/DDBJ whole genome shotgun (WGS) entry which is preliminary data.</text>
</comment>
<dbReference type="Pfam" id="PF00753">
    <property type="entry name" value="Lactamase_B"/>
    <property type="match status" value="1"/>
</dbReference>
<evidence type="ECO:0000259" key="2">
    <source>
        <dbReference type="SMART" id="SM00849"/>
    </source>
</evidence>
<evidence type="ECO:0000256" key="1">
    <source>
        <dbReference type="ARBA" id="ARBA00005250"/>
    </source>
</evidence>
<dbReference type="InterPro" id="IPR036866">
    <property type="entry name" value="RibonucZ/Hydroxyglut_hydro"/>
</dbReference>
<dbReference type="InterPro" id="IPR001279">
    <property type="entry name" value="Metallo-B-lactamas"/>
</dbReference>
<dbReference type="InterPro" id="IPR050855">
    <property type="entry name" value="NDM-1-like"/>
</dbReference>
<reference evidence="3 4" key="1">
    <citation type="submission" date="2020-01" db="EMBL/GenBank/DDBJ databases">
        <title>Genomes assembled from Gulf of Kutch pelagic sediment metagenomes.</title>
        <authorList>
            <person name="Chandrashekar M."/>
            <person name="Mahajan M.S."/>
            <person name="Dave K.J."/>
            <person name="Vatsa P."/>
            <person name="Nathani N.M."/>
        </authorList>
    </citation>
    <scope>NUCLEOTIDE SEQUENCE [LARGE SCALE GENOMIC DNA]</scope>
    <source>
        <strain evidence="3">KS3-K002</strain>
    </source>
</reference>
<dbReference type="AlphaFoldDB" id="A0AAE4Z9J3"/>
<dbReference type="PANTHER" id="PTHR42951:SF4">
    <property type="entry name" value="ACYL-COENZYME A THIOESTERASE MBLAC2"/>
    <property type="match status" value="1"/>
</dbReference>
<feature type="domain" description="Metallo-beta-lactamase" evidence="2">
    <location>
        <begin position="22"/>
        <end position="190"/>
    </location>
</feature>
<evidence type="ECO:0000313" key="4">
    <source>
        <dbReference type="Proteomes" id="UP000702544"/>
    </source>
</evidence>
<comment type="similarity">
    <text evidence="1">Belongs to the metallo-beta-lactamase superfamily. Class-B beta-lactamase family.</text>
</comment>
<gene>
    <name evidence="3" type="ORF">GWO12_13715</name>
</gene>
<dbReference type="Proteomes" id="UP000702544">
    <property type="component" value="Unassembled WGS sequence"/>
</dbReference>
<dbReference type="SUPFAM" id="SSF56281">
    <property type="entry name" value="Metallo-hydrolase/oxidoreductase"/>
    <property type="match status" value="1"/>
</dbReference>
<dbReference type="EMBL" id="JAACAK010000113">
    <property type="protein sequence ID" value="NIR76148.1"/>
    <property type="molecule type" value="Genomic_DNA"/>
</dbReference>
<dbReference type="SMART" id="SM00849">
    <property type="entry name" value="Lactamase_B"/>
    <property type="match status" value="1"/>
</dbReference>
<dbReference type="Gene3D" id="3.60.15.10">
    <property type="entry name" value="Ribonuclease Z/Hydroxyacylglutathione hydrolase-like"/>
    <property type="match status" value="1"/>
</dbReference>
<sequence length="272" mass="30174">MFPPAVSAVHLVTLRSRLLRQGVWVYRVGPWLIDTGPAHARRQLLGWSGSAEADGCLISHGDEDHVGNAGALQRRGIVLRAPPEVLAELNWTPRLPLYRRWAWGTPEAADVLPLHGPVDRDGWRLVPIHTPGHSADHFVYHEPERALVFSADLYVAARVPVARPRENVGRLIDSLRRVRELEPEMLFCAHRGPIDDPAARLTAKLDWLEELVGRARELAGRGWETRRIARRLLGREGVITWVTGGEYSKANLIEAALADSGSNGPGTDIDTI</sequence>
<proteinExistence type="inferred from homology"/>